<dbReference type="GO" id="GO:0042910">
    <property type="term" value="F:xenobiotic transmembrane transporter activity"/>
    <property type="evidence" value="ECO:0007669"/>
    <property type="project" value="InterPro"/>
</dbReference>
<feature type="transmembrane region" description="Helical" evidence="6">
    <location>
        <begin position="12"/>
        <end position="32"/>
    </location>
</feature>
<comment type="function">
    <text evidence="1">Multidrug efflux pump.</text>
</comment>
<keyword evidence="6" id="KW-0472">Membrane</keyword>
<dbReference type="GO" id="GO:0015297">
    <property type="term" value="F:antiporter activity"/>
    <property type="evidence" value="ECO:0007669"/>
    <property type="project" value="InterPro"/>
</dbReference>
<name>A0A1M6SAJ5_9FIRM</name>
<sequence>MFTNAQLRKMILPLFFEQMLVLMVGLADTLVVSYVGESAVSGVSLVNQFNTIFIYLFTALASGGAVVISQYIGRKANAAAGEAASQLMLFSAIFSTLIAVLVLIGNEVILRLMFGKVEDSVM</sequence>
<dbReference type="Proteomes" id="UP000184301">
    <property type="component" value="Unassembled WGS sequence"/>
</dbReference>
<proteinExistence type="inferred from homology"/>
<dbReference type="GO" id="GO:0005886">
    <property type="term" value="C:plasma membrane"/>
    <property type="evidence" value="ECO:0007669"/>
    <property type="project" value="TreeGrafter"/>
</dbReference>
<evidence type="ECO:0000256" key="4">
    <source>
        <dbReference type="ARBA" id="ARBA00022448"/>
    </source>
</evidence>
<evidence type="ECO:0000256" key="5">
    <source>
        <dbReference type="ARBA" id="ARBA00031636"/>
    </source>
</evidence>
<dbReference type="STRING" id="1121950.SAMN02745243_02895"/>
<dbReference type="PANTHER" id="PTHR43298">
    <property type="entry name" value="MULTIDRUG RESISTANCE PROTEIN NORM-RELATED"/>
    <property type="match status" value="1"/>
</dbReference>
<dbReference type="InterPro" id="IPR050222">
    <property type="entry name" value="MATE_MdtK"/>
</dbReference>
<evidence type="ECO:0000313" key="8">
    <source>
        <dbReference type="Proteomes" id="UP000184301"/>
    </source>
</evidence>
<accession>A0A1M6SAJ5</accession>
<dbReference type="EMBL" id="FQZY01000048">
    <property type="protein sequence ID" value="SHK41782.1"/>
    <property type="molecule type" value="Genomic_DNA"/>
</dbReference>
<keyword evidence="6" id="KW-1133">Transmembrane helix</keyword>
<evidence type="ECO:0000256" key="1">
    <source>
        <dbReference type="ARBA" id="ARBA00003408"/>
    </source>
</evidence>
<feature type="transmembrane region" description="Helical" evidence="6">
    <location>
        <begin position="52"/>
        <end position="72"/>
    </location>
</feature>
<dbReference type="AlphaFoldDB" id="A0A1M6SAJ5"/>
<keyword evidence="6" id="KW-0812">Transmembrane</keyword>
<dbReference type="InterPro" id="IPR002528">
    <property type="entry name" value="MATE_fam"/>
</dbReference>
<evidence type="ECO:0000313" key="7">
    <source>
        <dbReference type="EMBL" id="SHK41782.1"/>
    </source>
</evidence>
<evidence type="ECO:0000256" key="3">
    <source>
        <dbReference type="ARBA" id="ARBA00020268"/>
    </source>
</evidence>
<dbReference type="Pfam" id="PF01554">
    <property type="entry name" value="MatE"/>
    <property type="match status" value="1"/>
</dbReference>
<keyword evidence="4" id="KW-0813">Transport</keyword>
<evidence type="ECO:0000256" key="2">
    <source>
        <dbReference type="ARBA" id="ARBA00010199"/>
    </source>
</evidence>
<evidence type="ECO:0000256" key="6">
    <source>
        <dbReference type="SAM" id="Phobius"/>
    </source>
</evidence>
<feature type="transmembrane region" description="Helical" evidence="6">
    <location>
        <begin position="84"/>
        <end position="104"/>
    </location>
</feature>
<protein>
    <recommendedName>
        <fullName evidence="3">Probable multidrug resistance protein NorM</fullName>
    </recommendedName>
    <alternativeName>
        <fullName evidence="5">Multidrug-efflux transporter</fullName>
    </alternativeName>
</protein>
<gene>
    <name evidence="7" type="ORF">SAMN02745243_02895</name>
</gene>
<dbReference type="PANTHER" id="PTHR43298:SF2">
    <property type="entry name" value="FMN_FAD EXPORTER YEEO-RELATED"/>
    <property type="match status" value="1"/>
</dbReference>
<keyword evidence="8" id="KW-1185">Reference proteome</keyword>
<reference evidence="7 8" key="1">
    <citation type="submission" date="2016-11" db="EMBL/GenBank/DDBJ databases">
        <authorList>
            <person name="Jaros S."/>
            <person name="Januszkiewicz K."/>
            <person name="Wedrychowicz H."/>
        </authorList>
    </citation>
    <scope>NUCLEOTIDE SEQUENCE [LARGE SCALE GENOMIC DNA]</scope>
    <source>
        <strain evidence="7 8">DSM 15480</strain>
    </source>
</reference>
<comment type="similarity">
    <text evidence="2">Belongs to the multi antimicrobial extrusion (MATE) (TC 2.A.66.1) family.</text>
</comment>
<organism evidence="7 8">
    <name type="scientific">Hespellia stercorisuis DSM 15480</name>
    <dbReference type="NCBI Taxonomy" id="1121950"/>
    <lineage>
        <taxon>Bacteria</taxon>
        <taxon>Bacillati</taxon>
        <taxon>Bacillota</taxon>
        <taxon>Clostridia</taxon>
        <taxon>Lachnospirales</taxon>
        <taxon>Lachnospiraceae</taxon>
        <taxon>Hespellia</taxon>
    </lineage>
</organism>